<evidence type="ECO:0000256" key="1">
    <source>
        <dbReference type="SAM" id="MobiDB-lite"/>
    </source>
</evidence>
<feature type="region of interest" description="Disordered" evidence="1">
    <location>
        <begin position="217"/>
        <end position="246"/>
    </location>
</feature>
<gene>
    <name evidence="4" type="ORF">Prubr_01330</name>
</gene>
<dbReference type="InterPro" id="IPR054491">
    <property type="entry name" value="MGH1-like_GH"/>
</dbReference>
<dbReference type="EMBL" id="AP023359">
    <property type="protein sequence ID" value="BCJ63112.1"/>
    <property type="molecule type" value="Genomic_DNA"/>
</dbReference>
<evidence type="ECO:0000313" key="4">
    <source>
        <dbReference type="EMBL" id="BCJ63112.1"/>
    </source>
</evidence>
<sequence>MGSPAVRNVRVRPELLYVASGWSTLVTDVRGRVGGTDPQGFFADNTRVLSRERITVDGRAPTVFSTADVGAHAQMSYAVLAEAEVLPSVAAYLVVERFVGAGLRTRLRVLSYAVAPLTVELGVEVDADFADTVEAESGRRRQEAPVARSWDGRELLLTYGRSGLDRAVAIGVHGATGVGYADSAFTVRLSVPARGEAYVDLLVEPVFDGVRRPAPPALFADPPAEPPRSCTSRPTNPANGGDNRKIAEAGAGAGAEAGDGAARARTELREELSLLRSTNAGVAAAWKTAVRDLAALPLGEPAGPTAPFAGLPAYQQIFGRDTLATSWQALLAGPTMLRDSLRLNAGYLGRRFDDWRDEEPGKPLHQARRGPVSVLGLDAFERYHGDYATGPDFLFSLGQYLAWTGDLGTVRELMPAARRIVAWLDRFGDLDGDGFLEYRCRSAAGVRNQGWKDSDTAVVDERGEVVENPIATSELQAYWYAALRHGALAFAATGERAYAVRLVRRAAALKRRFHRAFWLPGHGFYAMALGPDGRPVVSASSNDGHLLAAGIVPRRVARVVADRLLRPDMFSGFGVRTLSADHPAYNPFSYHRGSVWPVEAGTLALGLARYGCWPQLHAVTEGLFAAAGMFEGHRLPEVLSGLSRSETPYPGVYPDSCSPQAWSASTVVALVQALLALRPVGPLRTLLVDPHLPAWLPDLDIERVRIGGATFDLRVRRRRDGTASVRTRGDRVLVVRRPPRDARR</sequence>
<dbReference type="Proteomes" id="UP000680866">
    <property type="component" value="Chromosome"/>
</dbReference>
<name>A0A810MQD8_9ACTN</name>
<dbReference type="Pfam" id="PF22422">
    <property type="entry name" value="MGH1-like_GH"/>
    <property type="match status" value="1"/>
</dbReference>
<dbReference type="AlphaFoldDB" id="A0A810MQD8"/>
<dbReference type="SUPFAM" id="SSF48208">
    <property type="entry name" value="Six-hairpin glycosidases"/>
    <property type="match status" value="1"/>
</dbReference>
<dbReference type="InterPro" id="IPR008928">
    <property type="entry name" value="6-hairpin_glycosidase_sf"/>
</dbReference>
<reference evidence="4" key="1">
    <citation type="submission" date="2020-08" db="EMBL/GenBank/DDBJ databases">
        <title>Whole genome shotgun sequence of Polymorphospora rubra NBRC 101157.</title>
        <authorList>
            <person name="Komaki H."/>
            <person name="Tamura T."/>
        </authorList>
    </citation>
    <scope>NUCLEOTIDE SEQUENCE</scope>
    <source>
        <strain evidence="4">NBRC 101157</strain>
    </source>
</reference>
<protein>
    <submittedName>
        <fullName evidence="4">Amylo-alpha-1,6-glucosidase</fullName>
    </submittedName>
</protein>
<feature type="domain" description="Putative glycogen debranching enzyme N-terminal" evidence="2">
    <location>
        <begin position="21"/>
        <end position="200"/>
    </location>
</feature>
<dbReference type="GO" id="GO:0005975">
    <property type="term" value="P:carbohydrate metabolic process"/>
    <property type="evidence" value="ECO:0007669"/>
    <property type="project" value="InterPro"/>
</dbReference>
<evidence type="ECO:0000259" key="3">
    <source>
        <dbReference type="Pfam" id="PF22422"/>
    </source>
</evidence>
<dbReference type="Gene3D" id="1.50.10.10">
    <property type="match status" value="1"/>
</dbReference>
<organism evidence="4 5">
    <name type="scientific">Polymorphospora rubra</name>
    <dbReference type="NCBI Taxonomy" id="338584"/>
    <lineage>
        <taxon>Bacteria</taxon>
        <taxon>Bacillati</taxon>
        <taxon>Actinomycetota</taxon>
        <taxon>Actinomycetes</taxon>
        <taxon>Micromonosporales</taxon>
        <taxon>Micromonosporaceae</taxon>
        <taxon>Polymorphospora</taxon>
    </lineage>
</organism>
<dbReference type="InterPro" id="IPR032856">
    <property type="entry name" value="GDE_N_bis"/>
</dbReference>
<evidence type="ECO:0000313" key="5">
    <source>
        <dbReference type="Proteomes" id="UP000680866"/>
    </source>
</evidence>
<evidence type="ECO:0000259" key="2">
    <source>
        <dbReference type="Pfam" id="PF14742"/>
    </source>
</evidence>
<proteinExistence type="predicted"/>
<dbReference type="Pfam" id="PF14742">
    <property type="entry name" value="GDE_N_bis"/>
    <property type="match status" value="1"/>
</dbReference>
<feature type="domain" description="Mannosylglycerate hydrolase MGH1-like glycoside hydrolase" evidence="3">
    <location>
        <begin position="473"/>
        <end position="616"/>
    </location>
</feature>
<feature type="compositionally biased region" description="Polar residues" evidence="1">
    <location>
        <begin position="229"/>
        <end position="238"/>
    </location>
</feature>
<dbReference type="KEGG" id="pry:Prubr_01330"/>
<accession>A0A810MQD8</accession>
<dbReference type="InterPro" id="IPR012341">
    <property type="entry name" value="6hp_glycosidase-like_sf"/>
</dbReference>
<keyword evidence="5" id="KW-1185">Reference proteome</keyword>